<dbReference type="AlphaFoldDB" id="A0A0F9D4H6"/>
<reference evidence="1" key="1">
    <citation type="journal article" date="2015" name="Nature">
        <title>Complex archaea that bridge the gap between prokaryotes and eukaryotes.</title>
        <authorList>
            <person name="Spang A."/>
            <person name="Saw J.H."/>
            <person name="Jorgensen S.L."/>
            <person name="Zaremba-Niedzwiedzka K."/>
            <person name="Martijn J."/>
            <person name="Lind A.E."/>
            <person name="van Eijk R."/>
            <person name="Schleper C."/>
            <person name="Guy L."/>
            <person name="Ettema T.J."/>
        </authorList>
    </citation>
    <scope>NUCLEOTIDE SEQUENCE</scope>
</reference>
<protein>
    <recommendedName>
        <fullName evidence="2">Antitoxin SocA-like Panacea domain-containing protein</fullName>
    </recommendedName>
</protein>
<sequence length="184" mass="21777">MIEDLEKIIFALKYWDLTLEDQTKVRNFQARLTIQKLTHICQVLGVEMKSYHFSLYKNGPYSPTLTNDYYNNPSLMNKLITDYKPSKIELEVFDQVKEVVLAHALNTEHQADFLEAISTVLYFKKYNHKLLDDDLFEKTIDEKPHLSDKIITMVINLAKKLQFKPEFLTEEIQNELDLWDRAED</sequence>
<organism evidence="1">
    <name type="scientific">marine sediment metagenome</name>
    <dbReference type="NCBI Taxonomy" id="412755"/>
    <lineage>
        <taxon>unclassified sequences</taxon>
        <taxon>metagenomes</taxon>
        <taxon>ecological metagenomes</taxon>
    </lineage>
</organism>
<gene>
    <name evidence="1" type="ORF">LCGC14_2243150</name>
</gene>
<proteinExistence type="predicted"/>
<accession>A0A0F9D4H6</accession>
<evidence type="ECO:0000313" key="1">
    <source>
        <dbReference type="EMBL" id="KKL56663.1"/>
    </source>
</evidence>
<name>A0A0F9D4H6_9ZZZZ</name>
<comment type="caution">
    <text evidence="1">The sequence shown here is derived from an EMBL/GenBank/DDBJ whole genome shotgun (WGS) entry which is preliminary data.</text>
</comment>
<evidence type="ECO:0008006" key="2">
    <source>
        <dbReference type="Google" id="ProtNLM"/>
    </source>
</evidence>
<dbReference type="EMBL" id="LAZR01030418">
    <property type="protein sequence ID" value="KKL56663.1"/>
    <property type="molecule type" value="Genomic_DNA"/>
</dbReference>